<gene>
    <name evidence="1" type="ORF">J2753_000143</name>
</gene>
<dbReference type="OrthoDB" id="242474at2157"/>
<dbReference type="AlphaFoldDB" id="A0A8T4GTE6"/>
<reference evidence="1" key="1">
    <citation type="submission" date="2021-03" db="EMBL/GenBank/DDBJ databases">
        <title>Genomic Encyclopedia of Type Strains, Phase IV (KMG-IV): sequencing the most valuable type-strain genomes for metagenomic binning, comparative biology and taxonomic classification.</title>
        <authorList>
            <person name="Goeker M."/>
        </authorList>
    </citation>
    <scope>NUCLEOTIDE SEQUENCE</scope>
    <source>
        <strain evidence="1">DSM 26232</strain>
    </source>
</reference>
<evidence type="ECO:0000313" key="2">
    <source>
        <dbReference type="Proteomes" id="UP000823736"/>
    </source>
</evidence>
<dbReference type="RefSeq" id="WP_209489471.1">
    <property type="nucleotide sequence ID" value="NZ_JAGGLC010000001.1"/>
</dbReference>
<dbReference type="Proteomes" id="UP000823736">
    <property type="component" value="Unassembled WGS sequence"/>
</dbReference>
<sequence>MRPRSLPLIAVVLLLALAAVAAVPVADARAPPTPVCGVCSVDTTVDGAAVAAGESELTVSIHENGTTAWEARVELTAGSDVLAENGSLRRAVVDEAMGRSIADPEQVRSQMGGEALIVRYRDDGATERHVGAVVFTPLTPEGPSSPFAIGGEGPRYLGTDRFTLRAPAGYDLHGDAESTDSGTIVWTRENGSERTSLDVATDPVAVESDSGAPGVRTWFARLLT</sequence>
<proteinExistence type="predicted"/>
<protein>
    <submittedName>
        <fullName evidence="1">Uncharacterized protein</fullName>
    </submittedName>
</protein>
<name>A0A8T4GTE6_9EURY</name>
<evidence type="ECO:0000313" key="1">
    <source>
        <dbReference type="EMBL" id="MBP1985670.1"/>
    </source>
</evidence>
<comment type="caution">
    <text evidence="1">The sequence shown here is derived from an EMBL/GenBank/DDBJ whole genome shotgun (WGS) entry which is preliminary data.</text>
</comment>
<organism evidence="1 2">
    <name type="scientific">Halolamina salifodinae</name>
    <dbReference type="NCBI Taxonomy" id="1202767"/>
    <lineage>
        <taxon>Archaea</taxon>
        <taxon>Methanobacteriati</taxon>
        <taxon>Methanobacteriota</taxon>
        <taxon>Stenosarchaea group</taxon>
        <taxon>Halobacteria</taxon>
        <taxon>Halobacteriales</taxon>
        <taxon>Haloferacaceae</taxon>
    </lineage>
</organism>
<keyword evidence="2" id="KW-1185">Reference proteome</keyword>
<accession>A0A8T4GTE6</accession>
<dbReference type="EMBL" id="JAGGLC010000001">
    <property type="protein sequence ID" value="MBP1985670.1"/>
    <property type="molecule type" value="Genomic_DNA"/>
</dbReference>